<evidence type="ECO:0000313" key="1">
    <source>
        <dbReference type="EMBL" id="MDY3557741.1"/>
    </source>
</evidence>
<evidence type="ECO:0008006" key="3">
    <source>
        <dbReference type="Google" id="ProtNLM"/>
    </source>
</evidence>
<gene>
    <name evidence="1" type="ORF">R5W23_003006</name>
</gene>
<reference evidence="2" key="1">
    <citation type="journal article" date="2023" name="Mar. Drugs">
        <title>Gemmata algarum, a Novel Planctomycete Isolated from an Algal Mat, Displays Antimicrobial Activity.</title>
        <authorList>
            <person name="Kumar G."/>
            <person name="Kallscheuer N."/>
            <person name="Kashif M."/>
            <person name="Ahamad S."/>
            <person name="Jagadeeshwari U."/>
            <person name="Pannikurungottu S."/>
            <person name="Haufschild T."/>
            <person name="Kabuu M."/>
            <person name="Sasikala C."/>
            <person name="Jogler C."/>
            <person name="Ramana C."/>
        </authorList>
    </citation>
    <scope>NUCLEOTIDE SEQUENCE [LARGE SCALE GENOMIC DNA]</scope>
    <source>
        <strain evidence="2">JC673</strain>
    </source>
</reference>
<organism evidence="1 2">
    <name type="scientific">Gemmata algarum</name>
    <dbReference type="NCBI Taxonomy" id="2975278"/>
    <lineage>
        <taxon>Bacteria</taxon>
        <taxon>Pseudomonadati</taxon>
        <taxon>Planctomycetota</taxon>
        <taxon>Planctomycetia</taxon>
        <taxon>Gemmatales</taxon>
        <taxon>Gemmataceae</taxon>
        <taxon>Gemmata</taxon>
    </lineage>
</organism>
<keyword evidence="2" id="KW-1185">Reference proteome</keyword>
<name>A0ABU5EVJ4_9BACT</name>
<evidence type="ECO:0000313" key="2">
    <source>
        <dbReference type="Proteomes" id="UP001272242"/>
    </source>
</evidence>
<comment type="caution">
    <text evidence="1">The sequence shown here is derived from an EMBL/GenBank/DDBJ whole genome shotgun (WGS) entry which is preliminary data.</text>
</comment>
<protein>
    <recommendedName>
        <fullName evidence="3">Glycosyltransferase</fullName>
    </recommendedName>
</protein>
<accession>A0ABU5EVJ4</accession>
<proteinExistence type="predicted"/>
<dbReference type="RefSeq" id="WP_320684772.1">
    <property type="nucleotide sequence ID" value="NZ_JAXBLV010000002.1"/>
</dbReference>
<sequence length="168" mass="18363">MKPTHPVVLVPVGTSIDPACDDALRGLEQRGYTVRRVRGHSAADSARNQMATDALADGFDELIWIDPDVVFRPDDVDALRANGWPLACALYPKPGLREFACTFLPRTPTERGRTCAAWSMSTRSASAGSGSFERTTWGCSKPWRERCAEREHTPGRFPHPATAAGPLV</sequence>
<dbReference type="Proteomes" id="UP001272242">
    <property type="component" value="Unassembled WGS sequence"/>
</dbReference>
<dbReference type="EMBL" id="JAXBLV010000002">
    <property type="protein sequence ID" value="MDY3557741.1"/>
    <property type="molecule type" value="Genomic_DNA"/>
</dbReference>